<dbReference type="InterPro" id="IPR001544">
    <property type="entry name" value="Aminotrans_IV"/>
</dbReference>
<evidence type="ECO:0000256" key="11">
    <source>
        <dbReference type="ARBA" id="ARBA00023304"/>
    </source>
</evidence>
<comment type="pathway">
    <text evidence="4">Amino-acid biosynthesis; L-leucine biosynthesis; L-leucine from 3-methyl-2-oxobutanoate: step 4/4.</text>
</comment>
<dbReference type="CDD" id="cd01557">
    <property type="entry name" value="BCAT_beta_family"/>
    <property type="match status" value="1"/>
</dbReference>
<comment type="similarity">
    <text evidence="5">Belongs to the class-IV pyridoxal-phosphate-dependent aminotransferase family.</text>
</comment>
<comment type="catalytic activity">
    <reaction evidence="12">
        <text>L-valine + 2-oxoglutarate = 3-methyl-2-oxobutanoate + L-glutamate</text>
        <dbReference type="Rhea" id="RHEA:24813"/>
        <dbReference type="ChEBI" id="CHEBI:11851"/>
        <dbReference type="ChEBI" id="CHEBI:16810"/>
        <dbReference type="ChEBI" id="CHEBI:29985"/>
        <dbReference type="ChEBI" id="CHEBI:57762"/>
        <dbReference type="EC" id="2.6.1.42"/>
    </reaction>
</comment>
<dbReference type="PANTHER" id="PTHR11825">
    <property type="entry name" value="SUBGROUP IIII AMINOTRANSFERASE"/>
    <property type="match status" value="1"/>
</dbReference>
<comment type="pathway">
    <text evidence="3">Amino-acid biosynthesis; L-valine biosynthesis; L-valine from pyruvate: step 4/4.</text>
</comment>
<organism evidence="15 16">
    <name type="scientific">Actinoalloteichus caeruleus DSM 43889</name>
    <dbReference type="NCBI Taxonomy" id="1120930"/>
    <lineage>
        <taxon>Bacteria</taxon>
        <taxon>Bacillati</taxon>
        <taxon>Actinomycetota</taxon>
        <taxon>Actinomycetes</taxon>
        <taxon>Pseudonocardiales</taxon>
        <taxon>Pseudonocardiaceae</taxon>
        <taxon>Actinoalloteichus</taxon>
        <taxon>Actinoalloteichus cyanogriseus</taxon>
    </lineage>
</organism>
<dbReference type="GO" id="GO:0008483">
    <property type="term" value="F:transaminase activity"/>
    <property type="evidence" value="ECO:0007669"/>
    <property type="project" value="UniProtKB-KW"/>
</dbReference>
<evidence type="ECO:0000256" key="9">
    <source>
        <dbReference type="ARBA" id="ARBA00022679"/>
    </source>
</evidence>
<keyword evidence="9" id="KW-0808">Transferase</keyword>
<name>A0ABT1JDV7_ACTCY</name>
<evidence type="ECO:0000256" key="12">
    <source>
        <dbReference type="ARBA" id="ARBA00048212"/>
    </source>
</evidence>
<evidence type="ECO:0000313" key="15">
    <source>
        <dbReference type="EMBL" id="MCP2330672.1"/>
    </source>
</evidence>
<gene>
    <name evidence="15" type="ORF">G443_000942</name>
</gene>
<dbReference type="Gene3D" id="3.20.10.10">
    <property type="entry name" value="D-amino Acid Aminotransferase, subunit A, domain 2"/>
    <property type="match status" value="1"/>
</dbReference>
<dbReference type="InterPro" id="IPR005786">
    <property type="entry name" value="B_amino_transII"/>
</dbReference>
<evidence type="ECO:0000256" key="10">
    <source>
        <dbReference type="ARBA" id="ARBA00022898"/>
    </source>
</evidence>
<reference evidence="15 16" key="1">
    <citation type="submission" date="2022-06" db="EMBL/GenBank/DDBJ databases">
        <title>Genomic Encyclopedia of Type Strains, Phase I: the one thousand microbial genomes (KMG-I) project.</title>
        <authorList>
            <person name="Kyrpides N."/>
        </authorList>
    </citation>
    <scope>NUCLEOTIDE SEQUENCE [LARGE SCALE GENOMIC DNA]</scope>
    <source>
        <strain evidence="15 16">DSM 43889</strain>
    </source>
</reference>
<keyword evidence="16" id="KW-1185">Reference proteome</keyword>
<evidence type="ECO:0000256" key="5">
    <source>
        <dbReference type="ARBA" id="ARBA00009320"/>
    </source>
</evidence>
<dbReference type="EMBL" id="AUBJ02000001">
    <property type="protein sequence ID" value="MCP2330672.1"/>
    <property type="molecule type" value="Genomic_DNA"/>
</dbReference>
<comment type="catalytic activity">
    <reaction evidence="13">
        <text>L-isoleucine + 2-oxoglutarate = (S)-3-methyl-2-oxopentanoate + L-glutamate</text>
        <dbReference type="Rhea" id="RHEA:24801"/>
        <dbReference type="ChEBI" id="CHEBI:16810"/>
        <dbReference type="ChEBI" id="CHEBI:29985"/>
        <dbReference type="ChEBI" id="CHEBI:35146"/>
        <dbReference type="ChEBI" id="CHEBI:58045"/>
        <dbReference type="EC" id="2.6.1.42"/>
    </reaction>
</comment>
<dbReference type="Pfam" id="PF01063">
    <property type="entry name" value="Aminotran_4"/>
    <property type="match status" value="1"/>
</dbReference>
<dbReference type="Proteomes" id="UP000791080">
    <property type="component" value="Unassembled WGS sequence"/>
</dbReference>
<dbReference type="PIRSF" id="PIRSF006468">
    <property type="entry name" value="BCAT1"/>
    <property type="match status" value="1"/>
</dbReference>
<keyword evidence="10" id="KW-0663">Pyridoxal phosphate</keyword>
<comment type="cofactor">
    <cofactor evidence="1">
        <name>pyridoxal 5'-phosphate</name>
        <dbReference type="ChEBI" id="CHEBI:597326"/>
    </cofactor>
</comment>
<dbReference type="EC" id="2.6.1.42" evidence="6"/>
<dbReference type="SUPFAM" id="SSF56752">
    <property type="entry name" value="D-aminoacid aminotransferase-like PLP-dependent enzymes"/>
    <property type="match status" value="1"/>
</dbReference>
<proteinExistence type="inferred from homology"/>
<keyword evidence="11" id="KW-0100">Branched-chain amino acid biosynthesis</keyword>
<evidence type="ECO:0000256" key="4">
    <source>
        <dbReference type="ARBA" id="ARBA00005072"/>
    </source>
</evidence>
<comment type="caution">
    <text evidence="15">The sequence shown here is derived from an EMBL/GenBank/DDBJ whole genome shotgun (WGS) entry which is preliminary data.</text>
</comment>
<comment type="catalytic activity">
    <reaction evidence="14">
        <text>L-leucine + 2-oxoglutarate = 4-methyl-2-oxopentanoate + L-glutamate</text>
        <dbReference type="Rhea" id="RHEA:18321"/>
        <dbReference type="ChEBI" id="CHEBI:16810"/>
        <dbReference type="ChEBI" id="CHEBI:17865"/>
        <dbReference type="ChEBI" id="CHEBI:29985"/>
        <dbReference type="ChEBI" id="CHEBI:57427"/>
        <dbReference type="EC" id="2.6.1.42"/>
    </reaction>
</comment>
<evidence type="ECO:0000256" key="14">
    <source>
        <dbReference type="ARBA" id="ARBA00049229"/>
    </source>
</evidence>
<evidence type="ECO:0000256" key="13">
    <source>
        <dbReference type="ARBA" id="ARBA00048798"/>
    </source>
</evidence>
<protein>
    <recommendedName>
        <fullName evidence="6">branched-chain-amino-acid transaminase</fullName>
        <ecNumber evidence="6">2.6.1.42</ecNumber>
    </recommendedName>
</protein>
<dbReference type="InterPro" id="IPR043131">
    <property type="entry name" value="BCAT-like_N"/>
</dbReference>
<evidence type="ECO:0000256" key="3">
    <source>
        <dbReference type="ARBA" id="ARBA00004931"/>
    </source>
</evidence>
<dbReference type="InterPro" id="IPR036038">
    <property type="entry name" value="Aminotransferase-like"/>
</dbReference>
<evidence type="ECO:0000256" key="6">
    <source>
        <dbReference type="ARBA" id="ARBA00013053"/>
    </source>
</evidence>
<dbReference type="InterPro" id="IPR033939">
    <property type="entry name" value="BCAT_family"/>
</dbReference>
<keyword evidence="8" id="KW-0028">Amino-acid biosynthesis</keyword>
<dbReference type="Gene3D" id="3.30.470.10">
    <property type="match status" value="1"/>
</dbReference>
<evidence type="ECO:0000256" key="7">
    <source>
        <dbReference type="ARBA" id="ARBA00022576"/>
    </source>
</evidence>
<dbReference type="PANTHER" id="PTHR11825:SF44">
    <property type="entry name" value="BRANCHED-CHAIN-AMINO-ACID AMINOTRANSFERASE"/>
    <property type="match status" value="1"/>
</dbReference>
<dbReference type="NCBIfam" id="NF009897">
    <property type="entry name" value="PRK13357.1"/>
    <property type="match status" value="1"/>
</dbReference>
<dbReference type="RefSeq" id="WP_051314311.1">
    <property type="nucleotide sequence ID" value="NZ_AUBJ02000001.1"/>
</dbReference>
<evidence type="ECO:0000256" key="8">
    <source>
        <dbReference type="ARBA" id="ARBA00022605"/>
    </source>
</evidence>
<dbReference type="NCBIfam" id="TIGR01123">
    <property type="entry name" value="ilvE_II"/>
    <property type="match status" value="1"/>
</dbReference>
<keyword evidence="7 15" id="KW-0032">Aminotransferase</keyword>
<accession>A0ABT1JDV7</accession>
<evidence type="ECO:0000256" key="1">
    <source>
        <dbReference type="ARBA" id="ARBA00001933"/>
    </source>
</evidence>
<evidence type="ECO:0000256" key="2">
    <source>
        <dbReference type="ARBA" id="ARBA00004824"/>
    </source>
</evidence>
<sequence>MNHRTTTPAAAAPFDVAHVPPADRLTTAVRTDRMRHPGFGRVLTEHMVTIRWTEDAGWHEARLRPYQALEFDPATVGIHYGQIVFEGLKAYSLADGRVGIFRPDAAARRLQRSATRLAMPEMPTALFTSAVTELVRADRAWVPAEVGKSLYLRPVLMATEADLDLRPAREYLFLLIAFVTDNFFPGELRPRTVWVCEDHVRAAPGGTGEAKTPGNYAASLLAQEQARERGCDQVVWLDAVERRWVEEMGGMNLFFAVGPEEAPRLLTPPLRGTILPRVTRDSLITIASDLGWSTSEEPISVEQWRRWADGGSLREVFACGTAAVVTPVGTVRSAAGDWTVNGGRAGPLAARLRTALLDVQHGLVPDRHGWMVPVG</sequence>
<evidence type="ECO:0000313" key="16">
    <source>
        <dbReference type="Proteomes" id="UP000791080"/>
    </source>
</evidence>
<dbReference type="InterPro" id="IPR043132">
    <property type="entry name" value="BCAT-like_C"/>
</dbReference>
<comment type="pathway">
    <text evidence="2">Amino-acid biosynthesis; L-isoleucine biosynthesis; L-isoleucine from 2-oxobutanoate: step 4/4.</text>
</comment>